<sequence>MTCFGQQHALTCGLTNQLFELITCMALSVKVGAKKFILPSICTDGNWGLCYCSKSDRYSKLFDMERLKKVAMERFGMSVMEYEEELLKDSSEELFAHLDQTETQKPLAHAADIIHKKALEKPNFLNHQVLNLGYVWGRWRGLSVEEDMLYVLFFDLFVPSNIPRKIMDDWKFKTEVDSTGPLIAIHNQIHTAKQHPDVYPGCQRTTNTDFFSVYLNEFQFKDKDYRILMTGAGFELQSADGLKLSELSTNHKIHVYPQFDIMRTTANHQFHNSLYAFWLSVEADYFIATTCESQFLSYIFAIRKLLGKPSCSVADISKTYYPDSYPEKYLHNANGDVAYRFPHPYRGTYYTVEKCKFPLAL</sequence>
<keyword evidence="2" id="KW-1185">Reference proteome</keyword>
<dbReference type="GeneID" id="68098030"/>
<evidence type="ECO:0000313" key="1">
    <source>
        <dbReference type="EMBL" id="KAG2382373.1"/>
    </source>
</evidence>
<organism evidence="1 2">
    <name type="scientific">Naegleria lovaniensis</name>
    <name type="common">Amoeba</name>
    <dbReference type="NCBI Taxonomy" id="51637"/>
    <lineage>
        <taxon>Eukaryota</taxon>
        <taxon>Discoba</taxon>
        <taxon>Heterolobosea</taxon>
        <taxon>Tetramitia</taxon>
        <taxon>Eutetramitia</taxon>
        <taxon>Vahlkampfiidae</taxon>
        <taxon>Naegleria</taxon>
    </lineage>
</organism>
<evidence type="ECO:0000313" key="2">
    <source>
        <dbReference type="Proteomes" id="UP000816034"/>
    </source>
</evidence>
<accession>A0AA88GPW3</accession>
<gene>
    <name evidence="1" type="ORF">C9374_005575</name>
</gene>
<protein>
    <submittedName>
        <fullName evidence="1">Uncharacterized protein</fullName>
    </submittedName>
</protein>
<dbReference type="Proteomes" id="UP000816034">
    <property type="component" value="Unassembled WGS sequence"/>
</dbReference>
<comment type="caution">
    <text evidence="1">The sequence shown here is derived from an EMBL/GenBank/DDBJ whole genome shotgun (WGS) entry which is preliminary data.</text>
</comment>
<dbReference type="AlphaFoldDB" id="A0AA88GPW3"/>
<proteinExistence type="predicted"/>
<dbReference type="RefSeq" id="XP_044548052.1">
    <property type="nucleotide sequence ID" value="XM_044695340.1"/>
</dbReference>
<reference evidence="1 2" key="1">
    <citation type="journal article" date="2018" name="BMC Genomics">
        <title>The genome of Naegleria lovaniensis, the basis for a comparative approach to unravel pathogenicity factors of the human pathogenic amoeba N. fowleri.</title>
        <authorList>
            <person name="Liechti N."/>
            <person name="Schurch N."/>
            <person name="Bruggmann R."/>
            <person name="Wittwer M."/>
        </authorList>
    </citation>
    <scope>NUCLEOTIDE SEQUENCE [LARGE SCALE GENOMIC DNA]</scope>
    <source>
        <strain evidence="1 2">ATCC 30569</strain>
    </source>
</reference>
<name>A0AA88GPW3_NAELO</name>
<dbReference type="EMBL" id="PYSW02000024">
    <property type="protein sequence ID" value="KAG2382373.1"/>
    <property type="molecule type" value="Genomic_DNA"/>
</dbReference>